<dbReference type="RefSeq" id="WP_344007402.1">
    <property type="nucleotide sequence ID" value="NZ_BAAAMY010000005.1"/>
</dbReference>
<feature type="transmembrane region" description="Helical" evidence="2">
    <location>
        <begin position="140"/>
        <end position="160"/>
    </location>
</feature>
<keyword evidence="2" id="KW-1133">Transmembrane helix</keyword>
<dbReference type="Proteomes" id="UP001501612">
    <property type="component" value="Unassembled WGS sequence"/>
</dbReference>
<proteinExistence type="predicted"/>
<feature type="transmembrane region" description="Helical" evidence="2">
    <location>
        <begin position="6"/>
        <end position="24"/>
    </location>
</feature>
<evidence type="ECO:0000256" key="2">
    <source>
        <dbReference type="SAM" id="Phobius"/>
    </source>
</evidence>
<feature type="region of interest" description="Disordered" evidence="1">
    <location>
        <begin position="265"/>
        <end position="314"/>
    </location>
</feature>
<gene>
    <name evidence="3" type="ORF">GCM10009737_23620</name>
</gene>
<accession>A0ABP5AS98</accession>
<evidence type="ECO:0000313" key="3">
    <source>
        <dbReference type="EMBL" id="GAA1921413.1"/>
    </source>
</evidence>
<keyword evidence="2" id="KW-0812">Transmembrane</keyword>
<comment type="caution">
    <text evidence="3">The sequence shown here is derived from an EMBL/GenBank/DDBJ whole genome shotgun (WGS) entry which is preliminary data.</text>
</comment>
<evidence type="ECO:0000256" key="1">
    <source>
        <dbReference type="SAM" id="MobiDB-lite"/>
    </source>
</evidence>
<keyword evidence="2" id="KW-0472">Membrane</keyword>
<dbReference type="EMBL" id="BAAAMY010000005">
    <property type="protein sequence ID" value="GAA1921413.1"/>
    <property type="molecule type" value="Genomic_DNA"/>
</dbReference>
<keyword evidence="4" id="KW-1185">Reference proteome</keyword>
<reference evidence="4" key="1">
    <citation type="journal article" date="2019" name="Int. J. Syst. Evol. Microbiol.">
        <title>The Global Catalogue of Microorganisms (GCM) 10K type strain sequencing project: providing services to taxonomists for standard genome sequencing and annotation.</title>
        <authorList>
            <consortium name="The Broad Institute Genomics Platform"/>
            <consortium name="The Broad Institute Genome Sequencing Center for Infectious Disease"/>
            <person name="Wu L."/>
            <person name="Ma J."/>
        </authorList>
    </citation>
    <scope>NUCLEOTIDE SEQUENCE [LARGE SCALE GENOMIC DNA]</scope>
    <source>
        <strain evidence="4">JCM 14046</strain>
    </source>
</reference>
<feature type="compositionally biased region" description="Basic and acidic residues" evidence="1">
    <location>
        <begin position="299"/>
        <end position="308"/>
    </location>
</feature>
<name>A0ABP5AS98_9ACTN</name>
<protein>
    <recommendedName>
        <fullName evidence="5">DUF2207 domain-containing protein</fullName>
    </recommendedName>
</protein>
<organism evidence="3 4">
    <name type="scientific">Nocardioides lentus</name>
    <dbReference type="NCBI Taxonomy" id="338077"/>
    <lineage>
        <taxon>Bacteria</taxon>
        <taxon>Bacillati</taxon>
        <taxon>Actinomycetota</taxon>
        <taxon>Actinomycetes</taxon>
        <taxon>Propionibacteriales</taxon>
        <taxon>Nocardioidaceae</taxon>
        <taxon>Nocardioides</taxon>
    </lineage>
</organism>
<evidence type="ECO:0008006" key="5">
    <source>
        <dbReference type="Google" id="ProtNLM"/>
    </source>
</evidence>
<sequence length="314" mass="33624">MDLSAVIFVALAVAWAVYLVPKALKHHDEVARTRSVDRFSATMRTLARREPAPASTGGRVVVTPGRPAPTTQVTTKPRSAATAVAEVSVPAPVELTPAQRRRRREAARAAARRRRRVLGALLVALVASLVTAGVGAASWWLVAVPGSLIVMWLVACRAMVRGERRGRVAAPVAVTGTGTAEVDGAPVDVRVEDEVADYPSSYDVLRTEEGFDEPAPEAQTASIDAAEVDPELWEPRPVTLPTYVHKDIAPLMHAKLMHKNDDGVWTSGHDTSDSIMAQTGRDAEREARSENGPAASSDATRDPRRWDGGRAVGS</sequence>
<evidence type="ECO:0000313" key="4">
    <source>
        <dbReference type="Proteomes" id="UP001501612"/>
    </source>
</evidence>
<feature type="transmembrane region" description="Helical" evidence="2">
    <location>
        <begin position="117"/>
        <end position="134"/>
    </location>
</feature>